<evidence type="ECO:0000313" key="2">
    <source>
        <dbReference type="Proteomes" id="UP000326725"/>
    </source>
</evidence>
<dbReference type="SUPFAM" id="SSF81593">
    <property type="entry name" value="Nucleotidyltransferase substrate binding subunit/domain"/>
    <property type="match status" value="1"/>
</dbReference>
<dbReference type="EMBL" id="CABVOU010000027">
    <property type="protein sequence ID" value="VVZ95251.1"/>
    <property type="molecule type" value="Genomic_DNA"/>
</dbReference>
<reference evidence="1 2" key="1">
    <citation type="submission" date="2019-09" db="EMBL/GenBank/DDBJ databases">
        <authorList>
            <person name="Criscuolo A."/>
        </authorList>
    </citation>
    <scope>NUCLEOTIDE SEQUENCE [LARGE SCALE GENOMIC DNA]</scope>
    <source>
        <strain evidence="2">3(2)</strain>
    </source>
</reference>
<dbReference type="Gene3D" id="1.20.120.330">
    <property type="entry name" value="Nucleotidyltransferases domain 2"/>
    <property type="match status" value="1"/>
</dbReference>
<dbReference type="RefSeq" id="WP_151442967.1">
    <property type="nucleotide sequence ID" value="NZ_CABVOU010000027.1"/>
</dbReference>
<accession>A0A5K1I486</accession>
<protein>
    <recommendedName>
        <fullName evidence="3">DUF86 domain-containing protein</fullName>
    </recommendedName>
</protein>
<evidence type="ECO:0000313" key="1">
    <source>
        <dbReference type="EMBL" id="VVZ95251.1"/>
    </source>
</evidence>
<dbReference type="Proteomes" id="UP000326725">
    <property type="component" value="Unassembled WGS sequence"/>
</dbReference>
<evidence type="ECO:0008006" key="3">
    <source>
        <dbReference type="Google" id="ProtNLM"/>
    </source>
</evidence>
<gene>
    <name evidence="1" type="ORF">HALO32_01316</name>
</gene>
<sequence>MTTTPRAILEEQLKVAERMHHHLQRSWEAIQGDLPMEAARVSELDDDAIDRVDLFLSRFGKLQDFMASKLFRALSRASLEDTDQDVSLLDTLNRMEKFGVLQTVDDWLEVRLLRNAFAHEYLSDSQAIAENINQAARLYDLLPQTLQRCHEFYRRHILPERSDGGP</sequence>
<proteinExistence type="predicted"/>
<dbReference type="AlphaFoldDB" id="A0A5K1I486"/>
<name>A0A5K1I486_9GAMM</name>
<keyword evidence="2" id="KW-1185">Reference proteome</keyword>
<organism evidence="1 2">
    <name type="scientific">Halomonas lysinitropha</name>
    <dbReference type="NCBI Taxonomy" id="2607506"/>
    <lineage>
        <taxon>Bacteria</taxon>
        <taxon>Pseudomonadati</taxon>
        <taxon>Pseudomonadota</taxon>
        <taxon>Gammaproteobacteria</taxon>
        <taxon>Oceanospirillales</taxon>
        <taxon>Halomonadaceae</taxon>
        <taxon>Halomonas</taxon>
    </lineage>
</organism>